<evidence type="ECO:0000313" key="2">
    <source>
        <dbReference type="Proteomes" id="UP000663671"/>
    </source>
</evidence>
<protein>
    <submittedName>
        <fullName evidence="1">Uncharacterized protein</fullName>
    </submittedName>
</protein>
<evidence type="ECO:0000313" key="1">
    <source>
        <dbReference type="EMBL" id="QSS58589.1"/>
    </source>
</evidence>
<sequence length="103" mass="11345">MSLGMRSGGELGDEQRWDNVFPAKSLVNKPAMSTNSDITIRKYQPSVGISRQRSSQCCSVAPLLPAASDTTTGATSTGLLDTIRWELYPENDFRLTYLALKFL</sequence>
<reference evidence="1" key="1">
    <citation type="submission" date="2021-01" db="EMBL/GenBank/DDBJ databases">
        <title>Chromosome-level genome assembly of a human fungal pathogen reveals clustering of transcriptionally co-regulated genes.</title>
        <authorList>
            <person name="Voorhies M."/>
            <person name="Cohen S."/>
            <person name="Shea T.P."/>
            <person name="Petrus S."/>
            <person name="Munoz J.F."/>
            <person name="Poplawski S."/>
            <person name="Goldman W.E."/>
            <person name="Michael T."/>
            <person name="Cuomo C.A."/>
            <person name="Sil A."/>
            <person name="Beyhan S."/>
        </authorList>
    </citation>
    <scope>NUCLEOTIDE SEQUENCE</scope>
    <source>
        <strain evidence="1">WU24</strain>
    </source>
</reference>
<dbReference type="EMBL" id="CP069109">
    <property type="protein sequence ID" value="QSS58589.1"/>
    <property type="molecule type" value="Genomic_DNA"/>
</dbReference>
<dbReference type="VEuPathDB" id="FungiDB:I7I51_08016"/>
<name>A0A8A1LXG0_AJECA</name>
<organism evidence="1 2">
    <name type="scientific">Ajellomyces capsulatus</name>
    <name type="common">Darling's disease fungus</name>
    <name type="synonym">Histoplasma capsulatum</name>
    <dbReference type="NCBI Taxonomy" id="5037"/>
    <lineage>
        <taxon>Eukaryota</taxon>
        <taxon>Fungi</taxon>
        <taxon>Dikarya</taxon>
        <taxon>Ascomycota</taxon>
        <taxon>Pezizomycotina</taxon>
        <taxon>Eurotiomycetes</taxon>
        <taxon>Eurotiomycetidae</taxon>
        <taxon>Onygenales</taxon>
        <taxon>Ajellomycetaceae</taxon>
        <taxon>Histoplasma</taxon>
    </lineage>
</organism>
<accession>A0A8A1LXG0</accession>
<dbReference type="AlphaFoldDB" id="A0A8A1LXG0"/>
<gene>
    <name evidence="1" type="ORF">I7I51_08016</name>
</gene>
<dbReference type="Proteomes" id="UP000663671">
    <property type="component" value="Chromosome 2"/>
</dbReference>
<proteinExistence type="predicted"/>